<evidence type="ECO:0000313" key="4">
    <source>
        <dbReference type="EMBL" id="KAJ1643659.1"/>
    </source>
</evidence>
<dbReference type="GO" id="GO:0005737">
    <property type="term" value="C:cytoplasm"/>
    <property type="evidence" value="ECO:0007669"/>
    <property type="project" value="TreeGrafter"/>
</dbReference>
<dbReference type="GO" id="GO:0035091">
    <property type="term" value="F:phosphatidylinositol binding"/>
    <property type="evidence" value="ECO:0007669"/>
    <property type="project" value="InterPro"/>
</dbReference>
<dbReference type="CDD" id="cd16982">
    <property type="entry name" value="CID_Pcf11"/>
    <property type="match status" value="1"/>
</dbReference>
<organism evidence="4 5">
    <name type="scientific">Coemansia asiatica</name>
    <dbReference type="NCBI Taxonomy" id="1052880"/>
    <lineage>
        <taxon>Eukaryota</taxon>
        <taxon>Fungi</taxon>
        <taxon>Fungi incertae sedis</taxon>
        <taxon>Zoopagomycota</taxon>
        <taxon>Kickxellomycotina</taxon>
        <taxon>Kickxellomycetes</taxon>
        <taxon>Kickxellales</taxon>
        <taxon>Kickxellaceae</taxon>
        <taxon>Coemansia</taxon>
    </lineage>
</organism>
<dbReference type="Pfam" id="PF04818">
    <property type="entry name" value="CID"/>
    <property type="match status" value="1"/>
</dbReference>
<dbReference type="Pfam" id="PF21936">
    <property type="entry name" value="Pcf11_C"/>
    <property type="match status" value="1"/>
</dbReference>
<dbReference type="SMART" id="SM00582">
    <property type="entry name" value="RPR"/>
    <property type="match status" value="1"/>
</dbReference>
<dbReference type="InterPro" id="IPR054127">
    <property type="entry name" value="Pcf11_C"/>
</dbReference>
<dbReference type="GO" id="GO:0005849">
    <property type="term" value="C:mRNA cleavage factor complex"/>
    <property type="evidence" value="ECO:0007669"/>
    <property type="project" value="TreeGrafter"/>
</dbReference>
<name>A0A9W7XHL6_9FUNG</name>
<feature type="domain" description="CID" evidence="3">
    <location>
        <begin position="24"/>
        <end position="160"/>
    </location>
</feature>
<sequence length="624" mass="68594">MASTTATAGNSNNNGSRAGAGNVGNKALYRDYRGALGKLTFNSKPIINDLSKKAEANLADAETIIMAIEQHLRFSVPKLKLPAFYLLDSILKNVGGMYVSLMHGRIGKIFVEMWKSVDDEVRAKMERTLKTWRHGFEGGYKNLFPDFVLHQIEEDIARLKARATGTNSGQPLPAANGDSVLDNLTSMQSYSKKRALEQRQKSIQREVTARADRHSSAGSGSSDGRLSGRRDSRSSQHGRHQHQHQQEHPSKRPRTPSQSKADRNQGLLQEVNKLLIKKKVELLRRPSDVLLFTILNTLKEIKEIVAETDLSSERIDEIRQQLVDLDSNTSTPPVPSQTAGQASASQQQRGRGSGVNKRSSTPLILPAEGTSRMDVDESSSRRTKQAAAGSGSADAGQLLQNLMARPDLINSLTKVAPGLSNSLGALLVPPHQQGTGYKDFSQVEPIPLTNVSIARSRPGIFNALYQGYPRQCSQCGWRTRDDSKGKNLMKDHMDWHFRRNVRSQNERIHRAAARGWYVPQNIWEAAAAEEDTGGVGGQGEQNGKDEGSDEELRKLVVAVPGGHNEPCDVCKEPFERRFNEDEELWEYVNAVSVDGTIYHATCQANRGGMPALLPSPAGSSGSNH</sequence>
<accession>A0A9W7XHL6</accession>
<dbReference type="AlphaFoldDB" id="A0A9W7XHL6"/>
<proteinExistence type="predicted"/>
<feature type="compositionally biased region" description="Low complexity" evidence="1">
    <location>
        <begin position="216"/>
        <end position="225"/>
    </location>
</feature>
<comment type="caution">
    <text evidence="4">The sequence shown here is derived from an EMBL/GenBank/DDBJ whole genome shotgun (WGS) entry which is preliminary data.</text>
</comment>
<dbReference type="GO" id="GO:0007034">
    <property type="term" value="P:vacuolar transport"/>
    <property type="evidence" value="ECO:0007669"/>
    <property type="project" value="UniProtKB-ARBA"/>
</dbReference>
<feature type="region of interest" description="Disordered" evidence="1">
    <location>
        <begin position="192"/>
        <end position="266"/>
    </location>
</feature>
<feature type="region of interest" description="Disordered" evidence="1">
    <location>
        <begin position="323"/>
        <end position="393"/>
    </location>
</feature>
<feature type="domain" description="VHS" evidence="2">
    <location>
        <begin position="47"/>
        <end position="167"/>
    </location>
</feature>
<dbReference type="SUPFAM" id="SSF48464">
    <property type="entry name" value="ENTH/VHS domain"/>
    <property type="match status" value="1"/>
</dbReference>
<reference evidence="4" key="1">
    <citation type="submission" date="2022-07" db="EMBL/GenBank/DDBJ databases">
        <title>Phylogenomic reconstructions and comparative analyses of Kickxellomycotina fungi.</title>
        <authorList>
            <person name="Reynolds N.K."/>
            <person name="Stajich J.E."/>
            <person name="Barry K."/>
            <person name="Grigoriev I.V."/>
            <person name="Crous P."/>
            <person name="Smith M.E."/>
        </authorList>
    </citation>
    <scope>NUCLEOTIDE SEQUENCE</scope>
    <source>
        <strain evidence="4">NBRC 105413</strain>
    </source>
</reference>
<dbReference type="InterPro" id="IPR045154">
    <property type="entry name" value="PCF11-like"/>
</dbReference>
<dbReference type="PANTHER" id="PTHR15921:SF3">
    <property type="entry name" value="PRE-MRNA CLEAVAGE COMPLEX 2 PROTEIN PCF11"/>
    <property type="match status" value="1"/>
</dbReference>
<dbReference type="GO" id="GO:0043130">
    <property type="term" value="F:ubiquitin binding"/>
    <property type="evidence" value="ECO:0007669"/>
    <property type="project" value="InterPro"/>
</dbReference>
<dbReference type="PROSITE" id="PS50179">
    <property type="entry name" value="VHS"/>
    <property type="match status" value="1"/>
</dbReference>
<dbReference type="InterPro" id="IPR047415">
    <property type="entry name" value="Pcf11_CID"/>
</dbReference>
<dbReference type="InterPro" id="IPR006569">
    <property type="entry name" value="CID_dom"/>
</dbReference>
<dbReference type="GO" id="GO:0016192">
    <property type="term" value="P:vesicle-mediated transport"/>
    <property type="evidence" value="ECO:0007669"/>
    <property type="project" value="UniProtKB-ARBA"/>
</dbReference>
<dbReference type="Proteomes" id="UP001145021">
    <property type="component" value="Unassembled WGS sequence"/>
</dbReference>
<feature type="compositionally biased region" description="Low complexity" evidence="1">
    <location>
        <begin position="339"/>
        <end position="350"/>
    </location>
</feature>
<feature type="compositionally biased region" description="Basic and acidic residues" evidence="1">
    <location>
        <begin position="371"/>
        <end position="380"/>
    </location>
</feature>
<dbReference type="InterPro" id="IPR002014">
    <property type="entry name" value="VHS_dom"/>
</dbReference>
<dbReference type="PROSITE" id="PS51391">
    <property type="entry name" value="CID"/>
    <property type="match status" value="1"/>
</dbReference>
<dbReference type="GO" id="GO:0000993">
    <property type="term" value="F:RNA polymerase II complex binding"/>
    <property type="evidence" value="ECO:0007669"/>
    <property type="project" value="InterPro"/>
</dbReference>
<dbReference type="PANTHER" id="PTHR15921">
    <property type="entry name" value="PRE-MRNA CLEAVAGE COMPLEX II"/>
    <property type="match status" value="1"/>
</dbReference>
<dbReference type="InterPro" id="IPR008942">
    <property type="entry name" value="ENTH_VHS"/>
</dbReference>
<dbReference type="GO" id="GO:0003729">
    <property type="term" value="F:mRNA binding"/>
    <property type="evidence" value="ECO:0007669"/>
    <property type="project" value="InterPro"/>
</dbReference>
<protein>
    <submittedName>
        <fullName evidence="4">mRNA 3' end processing factor</fullName>
    </submittedName>
</protein>
<evidence type="ECO:0000256" key="1">
    <source>
        <dbReference type="SAM" id="MobiDB-lite"/>
    </source>
</evidence>
<dbReference type="GO" id="GO:0006369">
    <property type="term" value="P:termination of RNA polymerase II transcription"/>
    <property type="evidence" value="ECO:0007669"/>
    <property type="project" value="InterPro"/>
</dbReference>
<feature type="compositionally biased region" description="Basic and acidic residues" evidence="1">
    <location>
        <begin position="194"/>
        <end position="215"/>
    </location>
</feature>
<evidence type="ECO:0000259" key="3">
    <source>
        <dbReference type="PROSITE" id="PS51391"/>
    </source>
</evidence>
<keyword evidence="5" id="KW-1185">Reference proteome</keyword>
<dbReference type="Gene3D" id="1.25.40.90">
    <property type="match status" value="1"/>
</dbReference>
<evidence type="ECO:0000259" key="2">
    <source>
        <dbReference type="PROSITE" id="PS50179"/>
    </source>
</evidence>
<evidence type="ECO:0000313" key="5">
    <source>
        <dbReference type="Proteomes" id="UP001145021"/>
    </source>
</evidence>
<feature type="region of interest" description="Disordered" evidence="1">
    <location>
        <begin position="1"/>
        <end position="20"/>
    </location>
</feature>
<gene>
    <name evidence="4" type="primary">PCF11</name>
    <name evidence="4" type="ORF">LPJ64_004589</name>
</gene>
<feature type="region of interest" description="Disordered" evidence="1">
    <location>
        <begin position="530"/>
        <end position="550"/>
    </location>
</feature>
<dbReference type="EMBL" id="JANBOH010000233">
    <property type="protein sequence ID" value="KAJ1643659.1"/>
    <property type="molecule type" value="Genomic_DNA"/>
</dbReference>
<dbReference type="GO" id="GO:0031124">
    <property type="term" value="P:mRNA 3'-end processing"/>
    <property type="evidence" value="ECO:0007669"/>
    <property type="project" value="InterPro"/>
</dbReference>